<dbReference type="PANTHER" id="PTHR43677:SF4">
    <property type="entry name" value="QUINONE OXIDOREDUCTASE-LIKE PROTEIN 2"/>
    <property type="match status" value="1"/>
</dbReference>
<name>A0A931G352_9ACTN</name>
<evidence type="ECO:0000313" key="2">
    <source>
        <dbReference type="EMBL" id="MBG0568860.1"/>
    </source>
</evidence>
<dbReference type="InterPro" id="IPR011032">
    <property type="entry name" value="GroES-like_sf"/>
</dbReference>
<gene>
    <name evidence="2" type="ORF">I4J89_46355</name>
</gene>
<dbReference type="EMBL" id="JADQTO010000046">
    <property type="protein sequence ID" value="MBG0568860.1"/>
    <property type="molecule type" value="Genomic_DNA"/>
</dbReference>
<dbReference type="InterPro" id="IPR051397">
    <property type="entry name" value="Zn-ADH-like_protein"/>
</dbReference>
<accession>A0A931G352</accession>
<comment type="caution">
    <text evidence="2">The sequence shown here is derived from an EMBL/GenBank/DDBJ whole genome shotgun (WGS) entry which is preliminary data.</text>
</comment>
<keyword evidence="3" id="KW-1185">Reference proteome</keyword>
<dbReference type="InterPro" id="IPR020843">
    <property type="entry name" value="ER"/>
</dbReference>
<sequence>MIRAAVLTVCGRPPAMTSRPVPIAGVGQVPIAVAAAPITPLDLLCASGTSYFGTPALPYVPGVQGVGYRPDGTPVWFATSAGMRPGDGSMAAAVAVPEVDVVPLRDDVPLPAIAALGLSAVAAHSALTRTGALAEGEQVLVLGAGGVVGQSAIQLARLAGARRVIAVSRSAAARDRALELGAEAVVPLGADDDVPAVAARLRAAADGPLDLVLDPVFGVPAAAALRVLRPGGRLVNLGSSAAPTAPFDSASLRSGSLRILGYTNNALTVAERAESLTVVADHAAAGRLAVTHEVVPLEQVTDAWTRQASGAASGRIVLIV</sequence>
<dbReference type="Pfam" id="PF00107">
    <property type="entry name" value="ADH_zinc_N"/>
    <property type="match status" value="1"/>
</dbReference>
<dbReference type="Proteomes" id="UP000598146">
    <property type="component" value="Unassembled WGS sequence"/>
</dbReference>
<dbReference type="Gene3D" id="3.40.50.720">
    <property type="entry name" value="NAD(P)-binding Rossmann-like Domain"/>
    <property type="match status" value="1"/>
</dbReference>
<dbReference type="SUPFAM" id="SSF51735">
    <property type="entry name" value="NAD(P)-binding Rossmann-fold domains"/>
    <property type="match status" value="1"/>
</dbReference>
<evidence type="ECO:0000313" key="3">
    <source>
        <dbReference type="Proteomes" id="UP000598146"/>
    </source>
</evidence>
<evidence type="ECO:0000259" key="1">
    <source>
        <dbReference type="SMART" id="SM00829"/>
    </source>
</evidence>
<dbReference type="GO" id="GO:0016491">
    <property type="term" value="F:oxidoreductase activity"/>
    <property type="evidence" value="ECO:0007669"/>
    <property type="project" value="InterPro"/>
</dbReference>
<protein>
    <submittedName>
        <fullName evidence="2">Zinc-binding dehydrogenase</fullName>
    </submittedName>
</protein>
<dbReference type="InterPro" id="IPR013149">
    <property type="entry name" value="ADH-like_C"/>
</dbReference>
<dbReference type="PANTHER" id="PTHR43677">
    <property type="entry name" value="SHORT-CHAIN DEHYDROGENASE/REDUCTASE"/>
    <property type="match status" value="1"/>
</dbReference>
<dbReference type="SUPFAM" id="SSF50129">
    <property type="entry name" value="GroES-like"/>
    <property type="match status" value="1"/>
</dbReference>
<dbReference type="Gene3D" id="3.90.180.10">
    <property type="entry name" value="Medium-chain alcohol dehydrogenases, catalytic domain"/>
    <property type="match status" value="1"/>
</dbReference>
<dbReference type="SMART" id="SM00829">
    <property type="entry name" value="PKS_ER"/>
    <property type="match status" value="1"/>
</dbReference>
<feature type="domain" description="Enoyl reductase (ER)" evidence="1">
    <location>
        <begin position="11"/>
        <end position="318"/>
    </location>
</feature>
<reference evidence="2" key="1">
    <citation type="submission" date="2020-11" db="EMBL/GenBank/DDBJ databases">
        <title>Isolation and identification of active actinomycetes.</title>
        <authorList>
            <person name="Sun X."/>
        </authorList>
    </citation>
    <scope>NUCLEOTIDE SEQUENCE</scope>
    <source>
        <strain evidence="2">NEAU-A11</strain>
    </source>
</reference>
<organism evidence="2 3">
    <name type="scientific">Actinoplanes aureus</name>
    <dbReference type="NCBI Taxonomy" id="2792083"/>
    <lineage>
        <taxon>Bacteria</taxon>
        <taxon>Bacillati</taxon>
        <taxon>Actinomycetota</taxon>
        <taxon>Actinomycetes</taxon>
        <taxon>Micromonosporales</taxon>
        <taxon>Micromonosporaceae</taxon>
        <taxon>Actinoplanes</taxon>
    </lineage>
</organism>
<dbReference type="InterPro" id="IPR036291">
    <property type="entry name" value="NAD(P)-bd_dom_sf"/>
</dbReference>
<dbReference type="AlphaFoldDB" id="A0A931G352"/>
<proteinExistence type="predicted"/>